<dbReference type="PANTHER" id="PTHR30055">
    <property type="entry name" value="HTH-TYPE TRANSCRIPTIONAL REGULATOR RUTR"/>
    <property type="match status" value="1"/>
</dbReference>
<feature type="compositionally biased region" description="Pro residues" evidence="3">
    <location>
        <begin position="213"/>
        <end position="223"/>
    </location>
</feature>
<dbReference type="RefSeq" id="WP_203946656.1">
    <property type="nucleotide sequence ID" value="NZ_BOOR01000037.1"/>
</dbReference>
<protein>
    <recommendedName>
        <fullName evidence="4">HTH tetR-type domain-containing protein</fullName>
    </recommendedName>
</protein>
<dbReference type="SUPFAM" id="SSF48498">
    <property type="entry name" value="Tetracyclin repressor-like, C-terminal domain"/>
    <property type="match status" value="1"/>
</dbReference>
<feature type="compositionally biased region" description="Basic and acidic residues" evidence="3">
    <location>
        <begin position="198"/>
        <end position="207"/>
    </location>
</feature>
<sequence>MSTGASAPAPRRTRDAEATQRAILGAAIDAFARSGYDGASTRDIARDAGVDPRLITRYFGSKEALFARAVEETYRHPLMMVPGRNRDVAEALLGDAPLEQAKGLLLTIRSAGNERAVEIMRDHLEQHYQRDLSDALSGPDPGTRAALLIAVCTGVQMQRNVLRNRALLTADSATVIDLLAAALDLIGASDVPASADSRPSRVHETRGTDSGQPVPPGEIRPVS</sequence>
<reference evidence="5" key="1">
    <citation type="submission" date="2021-01" db="EMBL/GenBank/DDBJ databases">
        <title>Whole genome shotgun sequence of Planotetraspora thailandica NBRC 104271.</title>
        <authorList>
            <person name="Komaki H."/>
            <person name="Tamura T."/>
        </authorList>
    </citation>
    <scope>NUCLEOTIDE SEQUENCE</scope>
    <source>
        <strain evidence="5">NBRC 104271</strain>
    </source>
</reference>
<dbReference type="Pfam" id="PF17920">
    <property type="entry name" value="TetR_C_16"/>
    <property type="match status" value="1"/>
</dbReference>
<evidence type="ECO:0000259" key="4">
    <source>
        <dbReference type="PROSITE" id="PS50977"/>
    </source>
</evidence>
<proteinExistence type="predicted"/>
<dbReference type="PRINTS" id="PR00455">
    <property type="entry name" value="HTHTETR"/>
</dbReference>
<dbReference type="GO" id="GO:0003700">
    <property type="term" value="F:DNA-binding transcription factor activity"/>
    <property type="evidence" value="ECO:0007669"/>
    <property type="project" value="TreeGrafter"/>
</dbReference>
<dbReference type="AlphaFoldDB" id="A0A8J3V9F5"/>
<evidence type="ECO:0000256" key="2">
    <source>
        <dbReference type="PROSITE-ProRule" id="PRU00335"/>
    </source>
</evidence>
<dbReference type="InterPro" id="IPR050109">
    <property type="entry name" value="HTH-type_TetR-like_transc_reg"/>
</dbReference>
<evidence type="ECO:0000313" key="5">
    <source>
        <dbReference type="EMBL" id="GII56504.1"/>
    </source>
</evidence>
<dbReference type="Pfam" id="PF00440">
    <property type="entry name" value="TetR_N"/>
    <property type="match status" value="1"/>
</dbReference>
<dbReference type="PANTHER" id="PTHR30055:SF235">
    <property type="entry name" value="TRANSCRIPTIONAL REGULATORY PROTEIN"/>
    <property type="match status" value="1"/>
</dbReference>
<gene>
    <name evidence="5" type="ORF">Pth03_48930</name>
</gene>
<dbReference type="InterPro" id="IPR036271">
    <property type="entry name" value="Tet_transcr_reg_TetR-rel_C_sf"/>
</dbReference>
<feature type="domain" description="HTH tetR-type" evidence="4">
    <location>
        <begin position="17"/>
        <end position="77"/>
    </location>
</feature>
<keyword evidence="1 2" id="KW-0238">DNA-binding</keyword>
<evidence type="ECO:0000256" key="1">
    <source>
        <dbReference type="ARBA" id="ARBA00023125"/>
    </source>
</evidence>
<name>A0A8J3V9F5_9ACTN</name>
<dbReference type="GO" id="GO:0000976">
    <property type="term" value="F:transcription cis-regulatory region binding"/>
    <property type="evidence" value="ECO:0007669"/>
    <property type="project" value="TreeGrafter"/>
</dbReference>
<evidence type="ECO:0000256" key="3">
    <source>
        <dbReference type="SAM" id="MobiDB-lite"/>
    </source>
</evidence>
<dbReference type="PROSITE" id="PS50977">
    <property type="entry name" value="HTH_TETR_2"/>
    <property type="match status" value="1"/>
</dbReference>
<comment type="caution">
    <text evidence="5">The sequence shown here is derived from an EMBL/GenBank/DDBJ whole genome shotgun (WGS) entry which is preliminary data.</text>
</comment>
<dbReference type="SUPFAM" id="SSF46689">
    <property type="entry name" value="Homeodomain-like"/>
    <property type="match status" value="1"/>
</dbReference>
<dbReference type="InterPro" id="IPR041678">
    <property type="entry name" value="TetR_C_16"/>
</dbReference>
<dbReference type="EMBL" id="BOOR01000037">
    <property type="protein sequence ID" value="GII56504.1"/>
    <property type="molecule type" value="Genomic_DNA"/>
</dbReference>
<keyword evidence="6" id="KW-1185">Reference proteome</keyword>
<dbReference type="Gene3D" id="1.10.357.10">
    <property type="entry name" value="Tetracycline Repressor, domain 2"/>
    <property type="match status" value="1"/>
</dbReference>
<dbReference type="Proteomes" id="UP000605992">
    <property type="component" value="Unassembled WGS sequence"/>
</dbReference>
<feature type="DNA-binding region" description="H-T-H motif" evidence="2">
    <location>
        <begin position="40"/>
        <end position="59"/>
    </location>
</feature>
<dbReference type="InterPro" id="IPR001647">
    <property type="entry name" value="HTH_TetR"/>
</dbReference>
<dbReference type="InterPro" id="IPR009057">
    <property type="entry name" value="Homeodomain-like_sf"/>
</dbReference>
<evidence type="ECO:0000313" key="6">
    <source>
        <dbReference type="Proteomes" id="UP000605992"/>
    </source>
</evidence>
<accession>A0A8J3V9F5</accession>
<organism evidence="5 6">
    <name type="scientific">Planotetraspora thailandica</name>
    <dbReference type="NCBI Taxonomy" id="487172"/>
    <lineage>
        <taxon>Bacteria</taxon>
        <taxon>Bacillati</taxon>
        <taxon>Actinomycetota</taxon>
        <taxon>Actinomycetes</taxon>
        <taxon>Streptosporangiales</taxon>
        <taxon>Streptosporangiaceae</taxon>
        <taxon>Planotetraspora</taxon>
    </lineage>
</organism>
<feature type="region of interest" description="Disordered" evidence="3">
    <location>
        <begin position="192"/>
        <end position="223"/>
    </location>
</feature>